<dbReference type="AlphaFoldDB" id="A0A1Y3BRU6"/>
<dbReference type="GO" id="GO:0004672">
    <property type="term" value="F:protein kinase activity"/>
    <property type="evidence" value="ECO:0007669"/>
    <property type="project" value="TreeGrafter"/>
</dbReference>
<reference evidence="4 5" key="1">
    <citation type="submission" date="2017-03" db="EMBL/GenBank/DDBJ databases">
        <title>Genome Survey of Euroglyphus maynei.</title>
        <authorList>
            <person name="Arlian L.G."/>
            <person name="Morgan M.S."/>
            <person name="Rider S.D."/>
        </authorList>
    </citation>
    <scope>NUCLEOTIDE SEQUENCE [LARGE SCALE GENOMIC DNA]</scope>
    <source>
        <strain evidence="4">Arlian Lab</strain>
        <tissue evidence="4">Whole body</tissue>
    </source>
</reference>
<feature type="non-terminal residue" evidence="4">
    <location>
        <position position="242"/>
    </location>
</feature>
<gene>
    <name evidence="4" type="ORF">BLA29_010502</name>
</gene>
<evidence type="ECO:0000259" key="3">
    <source>
        <dbReference type="PROSITE" id="PS50835"/>
    </source>
</evidence>
<dbReference type="OrthoDB" id="2570713at2759"/>
<feature type="domain" description="Ig-like" evidence="3">
    <location>
        <begin position="150"/>
        <end position="240"/>
    </location>
</feature>
<sequence>VQVLFQSKEVFEIVLNNVCQNDAGLYRCVATNPQGQAETSGRITVTKNKDVFFGLDENVPIPVRDPYSPRCMSPAFKWFKDGKEFEASERFQVQFDDQEDTVALIFQHVTPDDAGLYTCVASTSSGKISCHAELNVQGAVQPLPKPPIAPKFLKELSNVDVCKGQNVALLEAQVIGFPKPVISWYKEDRKIESNDRYKMMTEGEANVTLMIKDVCAEDIGRYRIQAENQLGMVESSAALAVV</sequence>
<dbReference type="FunFam" id="2.60.40.10:FF:000080">
    <property type="entry name" value="Myosin light chain kinase, smooth muscle"/>
    <property type="match status" value="1"/>
</dbReference>
<dbReference type="SMART" id="SM00408">
    <property type="entry name" value="IGc2"/>
    <property type="match status" value="2"/>
</dbReference>
<comment type="caution">
    <text evidence="4">The sequence shown here is derived from an EMBL/GenBank/DDBJ whole genome shotgun (WGS) entry which is preliminary data.</text>
</comment>
<dbReference type="Proteomes" id="UP000194236">
    <property type="component" value="Unassembled WGS sequence"/>
</dbReference>
<proteinExistence type="inferred from homology"/>
<dbReference type="PANTHER" id="PTHR47633">
    <property type="entry name" value="IMMUNOGLOBULIN"/>
    <property type="match status" value="1"/>
</dbReference>
<evidence type="ECO:0000256" key="2">
    <source>
        <dbReference type="ARBA" id="ARBA00023319"/>
    </source>
</evidence>
<dbReference type="InterPro" id="IPR007110">
    <property type="entry name" value="Ig-like_dom"/>
</dbReference>
<keyword evidence="5" id="KW-1185">Reference proteome</keyword>
<dbReference type="InterPro" id="IPR003599">
    <property type="entry name" value="Ig_sub"/>
</dbReference>
<dbReference type="PROSITE" id="PS50835">
    <property type="entry name" value="IG_LIKE"/>
    <property type="match status" value="2"/>
</dbReference>
<dbReference type="EMBL" id="MUJZ01011345">
    <property type="protein sequence ID" value="OTF81875.1"/>
    <property type="molecule type" value="Genomic_DNA"/>
</dbReference>
<dbReference type="FunFam" id="2.60.40.10:FF:000873">
    <property type="entry name" value="Muscle M-line assembly protein unc-89"/>
    <property type="match status" value="1"/>
</dbReference>
<dbReference type="InterPro" id="IPR013783">
    <property type="entry name" value="Ig-like_fold"/>
</dbReference>
<dbReference type="InterPro" id="IPR036179">
    <property type="entry name" value="Ig-like_dom_sf"/>
</dbReference>
<evidence type="ECO:0000313" key="5">
    <source>
        <dbReference type="Proteomes" id="UP000194236"/>
    </source>
</evidence>
<evidence type="ECO:0000256" key="1">
    <source>
        <dbReference type="ARBA" id="ARBA00006692"/>
    </source>
</evidence>
<dbReference type="InterPro" id="IPR003598">
    <property type="entry name" value="Ig_sub2"/>
</dbReference>
<comment type="similarity">
    <text evidence="1">Belongs to the protein kinase superfamily. CAMK Ser/Thr protein kinase family.</text>
</comment>
<evidence type="ECO:0000313" key="4">
    <source>
        <dbReference type="EMBL" id="OTF81875.1"/>
    </source>
</evidence>
<dbReference type="SMART" id="SM00409">
    <property type="entry name" value="IG"/>
    <property type="match status" value="2"/>
</dbReference>
<accession>A0A1Y3BRU6</accession>
<dbReference type="Gene3D" id="2.60.40.10">
    <property type="entry name" value="Immunoglobulins"/>
    <property type="match status" value="3"/>
</dbReference>
<keyword evidence="2" id="KW-0393">Immunoglobulin domain</keyword>
<dbReference type="PANTHER" id="PTHR47633:SF8">
    <property type="entry name" value="SPEG NEIGHBOR PROTEIN"/>
    <property type="match status" value="1"/>
</dbReference>
<feature type="non-terminal residue" evidence="4">
    <location>
        <position position="1"/>
    </location>
</feature>
<dbReference type="SUPFAM" id="SSF48726">
    <property type="entry name" value="Immunoglobulin"/>
    <property type="match status" value="3"/>
</dbReference>
<dbReference type="Pfam" id="PF07679">
    <property type="entry name" value="I-set"/>
    <property type="match status" value="2"/>
</dbReference>
<dbReference type="InterPro" id="IPR013098">
    <property type="entry name" value="Ig_I-set"/>
</dbReference>
<name>A0A1Y3BRU6_EURMA</name>
<protein>
    <submittedName>
        <fullName evidence="4">Unc-89-like protein</fullName>
    </submittedName>
</protein>
<organism evidence="4 5">
    <name type="scientific">Euroglyphus maynei</name>
    <name type="common">Mayne's house dust mite</name>
    <dbReference type="NCBI Taxonomy" id="6958"/>
    <lineage>
        <taxon>Eukaryota</taxon>
        <taxon>Metazoa</taxon>
        <taxon>Ecdysozoa</taxon>
        <taxon>Arthropoda</taxon>
        <taxon>Chelicerata</taxon>
        <taxon>Arachnida</taxon>
        <taxon>Acari</taxon>
        <taxon>Acariformes</taxon>
        <taxon>Sarcoptiformes</taxon>
        <taxon>Astigmata</taxon>
        <taxon>Psoroptidia</taxon>
        <taxon>Analgoidea</taxon>
        <taxon>Pyroglyphidae</taxon>
        <taxon>Pyroglyphinae</taxon>
        <taxon>Euroglyphus</taxon>
    </lineage>
</organism>
<feature type="domain" description="Ig-like" evidence="3">
    <location>
        <begin position="73"/>
        <end position="129"/>
    </location>
</feature>